<protein>
    <submittedName>
        <fullName evidence="1">Uncharacterized protein</fullName>
    </submittedName>
</protein>
<keyword evidence="2" id="KW-1185">Reference proteome</keyword>
<sequence length="126" mass="14632">MYLLKAQLSIHLRDEYFYNKVNFFFGMTFVTTFLSNSEATFITARSIDLESHPDYNFILVNDLTDSRKVKQRSPKWHAIRKKATVTGSTFFKALGFEGLKKQREHFQDIICGLPLPDSSEEAQKKT</sequence>
<organism evidence="1 2">
    <name type="scientific">Mya arenaria</name>
    <name type="common">Soft-shell clam</name>
    <dbReference type="NCBI Taxonomy" id="6604"/>
    <lineage>
        <taxon>Eukaryota</taxon>
        <taxon>Metazoa</taxon>
        <taxon>Spiralia</taxon>
        <taxon>Lophotrochozoa</taxon>
        <taxon>Mollusca</taxon>
        <taxon>Bivalvia</taxon>
        <taxon>Autobranchia</taxon>
        <taxon>Heteroconchia</taxon>
        <taxon>Euheterodonta</taxon>
        <taxon>Imparidentia</taxon>
        <taxon>Neoheterodontei</taxon>
        <taxon>Myida</taxon>
        <taxon>Myoidea</taxon>
        <taxon>Myidae</taxon>
        <taxon>Mya</taxon>
    </lineage>
</organism>
<gene>
    <name evidence="1" type="ORF">MAR_016521</name>
</gene>
<evidence type="ECO:0000313" key="1">
    <source>
        <dbReference type="EMBL" id="WAR22547.1"/>
    </source>
</evidence>
<evidence type="ECO:0000313" key="2">
    <source>
        <dbReference type="Proteomes" id="UP001164746"/>
    </source>
</evidence>
<proteinExistence type="predicted"/>
<name>A0ABY7FLU3_MYAAR</name>
<accession>A0ABY7FLU3</accession>
<dbReference type="Proteomes" id="UP001164746">
    <property type="component" value="Chromosome 12"/>
</dbReference>
<dbReference type="EMBL" id="CP111023">
    <property type="protein sequence ID" value="WAR22547.1"/>
    <property type="molecule type" value="Genomic_DNA"/>
</dbReference>
<reference evidence="1" key="1">
    <citation type="submission" date="2022-11" db="EMBL/GenBank/DDBJ databases">
        <title>Centuries of genome instability and evolution in soft-shell clam transmissible cancer (bioRxiv).</title>
        <authorList>
            <person name="Hart S.F.M."/>
            <person name="Yonemitsu M.A."/>
            <person name="Giersch R.M."/>
            <person name="Beal B.F."/>
            <person name="Arriagada G."/>
            <person name="Davis B.W."/>
            <person name="Ostrander E.A."/>
            <person name="Goff S.P."/>
            <person name="Metzger M.J."/>
        </authorList>
    </citation>
    <scope>NUCLEOTIDE SEQUENCE</scope>
    <source>
        <strain evidence="1">MELC-2E11</strain>
        <tissue evidence="1">Siphon/mantle</tissue>
    </source>
</reference>